<dbReference type="Gene3D" id="3.40.50.720">
    <property type="entry name" value="NAD(P)-binding Rossmann-like Domain"/>
    <property type="match status" value="1"/>
</dbReference>
<reference evidence="3 4" key="1">
    <citation type="journal article" date="2023" name="ISME J.">
        <title>Thermophilic Dehalococcoidia with unusual traits shed light on an unexpected past.</title>
        <authorList>
            <person name="Palmer M."/>
            <person name="Covington J.K."/>
            <person name="Zhou E.M."/>
            <person name="Thomas S.C."/>
            <person name="Habib N."/>
            <person name="Seymour C.O."/>
            <person name="Lai D."/>
            <person name="Johnston J."/>
            <person name="Hashimi A."/>
            <person name="Jiao J.Y."/>
            <person name="Muok A.R."/>
            <person name="Liu L."/>
            <person name="Xian W.D."/>
            <person name="Zhi X.Y."/>
            <person name="Li M.M."/>
            <person name="Silva L.P."/>
            <person name="Bowen B.P."/>
            <person name="Louie K."/>
            <person name="Briegel A."/>
            <person name="Pett-Ridge J."/>
            <person name="Weber P.K."/>
            <person name="Tocheva E.I."/>
            <person name="Woyke T."/>
            <person name="Northen T.R."/>
            <person name="Mayali X."/>
            <person name="Li W.J."/>
            <person name="Hedlund B.P."/>
        </authorList>
    </citation>
    <scope>NUCLEOTIDE SEQUENCE [LARGE SCALE GENOMIC DNA]</scope>
    <source>
        <strain evidence="3 4">YIM 72310</strain>
    </source>
</reference>
<name>A0ABY7M2K2_9CHLR</name>
<comment type="similarity">
    <text evidence="1">Belongs to the short-chain dehydrogenases/reductases (SDR) family.</text>
</comment>
<dbReference type="Pfam" id="PF13561">
    <property type="entry name" value="adh_short_C2"/>
    <property type="match status" value="1"/>
</dbReference>
<keyword evidence="2" id="KW-0560">Oxidoreductase</keyword>
<dbReference type="EMBL" id="CP115149">
    <property type="protein sequence ID" value="WBL34906.1"/>
    <property type="molecule type" value="Genomic_DNA"/>
</dbReference>
<evidence type="ECO:0000256" key="2">
    <source>
        <dbReference type="ARBA" id="ARBA00023002"/>
    </source>
</evidence>
<gene>
    <name evidence="3" type="ORF">O0235_08880</name>
</gene>
<dbReference type="PRINTS" id="PR00080">
    <property type="entry name" value="SDRFAMILY"/>
</dbReference>
<evidence type="ECO:0000313" key="4">
    <source>
        <dbReference type="Proteomes" id="UP001212803"/>
    </source>
</evidence>
<sequence length="275" mass="28112">MLPLEGKTAIVTGGARGIGAGIAAVMARQGARVAILDLDGEQAAATAAALPTPGLGLACDVIVEPELQDAVRRVAEAFGGLDIMVNNAGAGRGPVDLAAIGSVPAAGGRVEHMPPEAWDEQLAQNLRSTFLGTKAALPYLKQRGGGAIVNIASIAGLQAAPTLPAYAAAKAGVISLTKSCALEYAPFDIRVNAICPGFLWTRAWEGMAAMMQRTVPQFAGKSPRDIFLEVVKSGVPLGREQTPEDIGELAAFLASPAARNITGQAIAVDGGITLR</sequence>
<organism evidence="3 4">
    <name type="scientific">Tepidiforma flava</name>
    <dbReference type="NCBI Taxonomy" id="3004094"/>
    <lineage>
        <taxon>Bacteria</taxon>
        <taxon>Bacillati</taxon>
        <taxon>Chloroflexota</taxon>
        <taxon>Tepidiformia</taxon>
        <taxon>Tepidiformales</taxon>
        <taxon>Tepidiformaceae</taxon>
        <taxon>Tepidiforma</taxon>
    </lineage>
</organism>
<dbReference type="Proteomes" id="UP001212803">
    <property type="component" value="Chromosome"/>
</dbReference>
<evidence type="ECO:0000256" key="1">
    <source>
        <dbReference type="ARBA" id="ARBA00006484"/>
    </source>
</evidence>
<protein>
    <submittedName>
        <fullName evidence="3">SDR family oxidoreductase</fullName>
    </submittedName>
</protein>
<dbReference type="SUPFAM" id="SSF51735">
    <property type="entry name" value="NAD(P)-binding Rossmann-fold domains"/>
    <property type="match status" value="1"/>
</dbReference>
<proteinExistence type="inferred from homology"/>
<accession>A0ABY7M2K2</accession>
<dbReference type="PRINTS" id="PR00081">
    <property type="entry name" value="GDHRDH"/>
</dbReference>
<dbReference type="PANTHER" id="PTHR42760">
    <property type="entry name" value="SHORT-CHAIN DEHYDROGENASES/REDUCTASES FAMILY MEMBER"/>
    <property type="match status" value="1"/>
</dbReference>
<dbReference type="InterPro" id="IPR002347">
    <property type="entry name" value="SDR_fam"/>
</dbReference>
<dbReference type="CDD" id="cd05233">
    <property type="entry name" value="SDR_c"/>
    <property type="match status" value="1"/>
</dbReference>
<dbReference type="PANTHER" id="PTHR42760:SF133">
    <property type="entry name" value="3-OXOACYL-[ACYL-CARRIER-PROTEIN] REDUCTASE"/>
    <property type="match status" value="1"/>
</dbReference>
<keyword evidence="4" id="KW-1185">Reference proteome</keyword>
<evidence type="ECO:0000313" key="3">
    <source>
        <dbReference type="EMBL" id="WBL34906.1"/>
    </source>
</evidence>
<dbReference type="RefSeq" id="WP_270055434.1">
    <property type="nucleotide sequence ID" value="NZ_CP115149.1"/>
</dbReference>
<dbReference type="InterPro" id="IPR036291">
    <property type="entry name" value="NAD(P)-bd_dom_sf"/>
</dbReference>